<dbReference type="InterPro" id="IPR014729">
    <property type="entry name" value="Rossmann-like_a/b/a_fold"/>
</dbReference>
<dbReference type="PROSITE" id="PS00178">
    <property type="entry name" value="AA_TRNA_LIGASE_I"/>
    <property type="match status" value="1"/>
</dbReference>
<proteinExistence type="inferred from homology"/>
<organism evidence="10 11">
    <name type="scientific">Candidatus Marsarchaeota G1 archaeon BE_D</name>
    <dbReference type="NCBI Taxonomy" id="1978156"/>
    <lineage>
        <taxon>Archaea</taxon>
        <taxon>Candidatus Marsarchaeota</taxon>
        <taxon>Candidatus Marsarchaeota group 1</taxon>
    </lineage>
</organism>
<dbReference type="InterPro" id="IPR001412">
    <property type="entry name" value="aa-tRNA-synth_I_CS"/>
</dbReference>
<dbReference type="InterPro" id="IPR023617">
    <property type="entry name" value="Tyr-tRNA-ligase_arc/euk-type"/>
</dbReference>
<sequence length="359" mass="40768">MDLEERVQLICKRPVEEVLTIEELKMLLQTKSTPVAYNGFEPSGPMHLGTGLLPALKIKDFTQAGVKYKILLATWHAKLNNKFGGDLDKIRRVAKHFIEGWRALGIDESMVEFVMADDLISQKDYWELLLKISERVTLSNVIRALPIMGRKESENLRFGSYIYPLMQVTDIFMLGADIAQLGMDQRKANVLAKEVGPALGLWSPVAVHHHLLPSLTGPTKMGFDENPKLDVQISSKMAKSKPESAIFIYDNEEEIRSKLRKAFCPEKQIENNPVIDYVKNLILRSDSDKILIERPSIKGGPVEVNLTQLVELYQKGEIHPLDLKNAVAEWLIKTLEPVRKRFVSEELESYFPNVFSKKA</sequence>
<evidence type="ECO:0000313" key="11">
    <source>
        <dbReference type="Proteomes" id="UP000240569"/>
    </source>
</evidence>
<keyword evidence="4 9" id="KW-0067">ATP-binding</keyword>
<dbReference type="GO" id="GO:0006437">
    <property type="term" value="P:tyrosyl-tRNA aminoacylation"/>
    <property type="evidence" value="ECO:0007669"/>
    <property type="project" value="TreeGrafter"/>
</dbReference>
<evidence type="ECO:0000256" key="7">
    <source>
        <dbReference type="ARBA" id="ARBA00033323"/>
    </source>
</evidence>
<dbReference type="AlphaFoldDB" id="A0A2R6AIK0"/>
<comment type="caution">
    <text evidence="10">The sequence shown here is derived from an EMBL/GenBank/DDBJ whole genome shotgun (WGS) entry which is preliminary data.</text>
</comment>
<dbReference type="Gene3D" id="3.40.50.620">
    <property type="entry name" value="HUPs"/>
    <property type="match status" value="2"/>
</dbReference>
<keyword evidence="5 9" id="KW-0648">Protein biosynthesis</keyword>
<dbReference type="NCBIfam" id="NF006330">
    <property type="entry name" value="PRK08560.1"/>
    <property type="match status" value="1"/>
</dbReference>
<evidence type="ECO:0000256" key="4">
    <source>
        <dbReference type="ARBA" id="ARBA00022840"/>
    </source>
</evidence>
<evidence type="ECO:0000256" key="3">
    <source>
        <dbReference type="ARBA" id="ARBA00022741"/>
    </source>
</evidence>
<evidence type="ECO:0000256" key="5">
    <source>
        <dbReference type="ARBA" id="ARBA00022917"/>
    </source>
</evidence>
<accession>A0A2R6AIK0</accession>
<dbReference type="Proteomes" id="UP000240569">
    <property type="component" value="Unassembled WGS sequence"/>
</dbReference>
<evidence type="ECO:0000256" key="8">
    <source>
        <dbReference type="ARBA" id="ARBA00048248"/>
    </source>
</evidence>
<dbReference type="GO" id="GO:0005524">
    <property type="term" value="F:ATP binding"/>
    <property type="evidence" value="ECO:0007669"/>
    <property type="project" value="UniProtKB-KW"/>
</dbReference>
<keyword evidence="6 9" id="KW-0030">Aminoacyl-tRNA synthetase</keyword>
<dbReference type="Pfam" id="PF00579">
    <property type="entry name" value="tRNA-synt_1b"/>
    <property type="match status" value="1"/>
</dbReference>
<protein>
    <recommendedName>
        <fullName evidence="1">tyrosine--tRNA ligase</fullName>
        <ecNumber evidence="1">6.1.1.1</ecNumber>
    </recommendedName>
    <alternativeName>
        <fullName evidence="7">Tyrosyl-tRNA synthetase</fullName>
    </alternativeName>
</protein>
<evidence type="ECO:0000256" key="1">
    <source>
        <dbReference type="ARBA" id="ARBA00013160"/>
    </source>
</evidence>
<evidence type="ECO:0000256" key="2">
    <source>
        <dbReference type="ARBA" id="ARBA00022598"/>
    </source>
</evidence>
<reference evidence="10 11" key="1">
    <citation type="submission" date="2017-04" db="EMBL/GenBank/DDBJ databases">
        <title>Novel microbial lineages endemic to geothermal iron-oxide mats fill important gaps in the evolutionary history of Archaea.</title>
        <authorList>
            <person name="Jay Z.J."/>
            <person name="Beam J.P."/>
            <person name="Dlakic M."/>
            <person name="Rusch D.B."/>
            <person name="Kozubal M.A."/>
            <person name="Inskeep W.P."/>
        </authorList>
    </citation>
    <scope>NUCLEOTIDE SEQUENCE [LARGE SCALE GENOMIC DNA]</scope>
    <source>
        <strain evidence="10">BE_D</strain>
    </source>
</reference>
<dbReference type="EMBL" id="NEXD01000011">
    <property type="protein sequence ID" value="PSN86169.1"/>
    <property type="molecule type" value="Genomic_DNA"/>
</dbReference>
<keyword evidence="2 9" id="KW-0436">Ligase</keyword>
<evidence type="ECO:0000256" key="9">
    <source>
        <dbReference type="RuleBase" id="RU363036"/>
    </source>
</evidence>
<dbReference type="InterPro" id="IPR050489">
    <property type="entry name" value="Tyr-tRNA_synthase"/>
</dbReference>
<dbReference type="InterPro" id="IPR002305">
    <property type="entry name" value="aa-tRNA-synth_Ic"/>
</dbReference>
<gene>
    <name evidence="10" type="ORF">B9Q02_03350</name>
</gene>
<evidence type="ECO:0000256" key="6">
    <source>
        <dbReference type="ARBA" id="ARBA00023146"/>
    </source>
</evidence>
<dbReference type="SUPFAM" id="SSF52374">
    <property type="entry name" value="Nucleotidylyl transferase"/>
    <property type="match status" value="1"/>
</dbReference>
<comment type="similarity">
    <text evidence="9">Belongs to the class-I aminoacyl-tRNA synthetase family.</text>
</comment>
<dbReference type="PIRSF" id="PIRSF006588">
    <property type="entry name" value="TyrRS_arch_euk"/>
    <property type="match status" value="1"/>
</dbReference>
<dbReference type="EC" id="6.1.1.1" evidence="1"/>
<comment type="catalytic activity">
    <reaction evidence="8">
        <text>tRNA(Tyr) + L-tyrosine + ATP = L-tyrosyl-tRNA(Tyr) + AMP + diphosphate + H(+)</text>
        <dbReference type="Rhea" id="RHEA:10220"/>
        <dbReference type="Rhea" id="RHEA-COMP:9706"/>
        <dbReference type="Rhea" id="RHEA-COMP:9707"/>
        <dbReference type="ChEBI" id="CHEBI:15378"/>
        <dbReference type="ChEBI" id="CHEBI:30616"/>
        <dbReference type="ChEBI" id="CHEBI:33019"/>
        <dbReference type="ChEBI" id="CHEBI:58315"/>
        <dbReference type="ChEBI" id="CHEBI:78442"/>
        <dbReference type="ChEBI" id="CHEBI:78536"/>
        <dbReference type="ChEBI" id="CHEBI:456215"/>
        <dbReference type="EC" id="6.1.1.1"/>
    </reaction>
</comment>
<dbReference type="PANTHER" id="PTHR46264:SF4">
    <property type="entry name" value="TYROSINE--TRNA LIGASE, CYTOPLASMIC"/>
    <property type="match status" value="1"/>
</dbReference>
<dbReference type="GO" id="GO:0005737">
    <property type="term" value="C:cytoplasm"/>
    <property type="evidence" value="ECO:0007669"/>
    <property type="project" value="TreeGrafter"/>
</dbReference>
<evidence type="ECO:0000313" key="10">
    <source>
        <dbReference type="EMBL" id="PSN86169.1"/>
    </source>
</evidence>
<name>A0A2R6AIK0_9ARCH</name>
<dbReference type="GO" id="GO:0004831">
    <property type="term" value="F:tyrosine-tRNA ligase activity"/>
    <property type="evidence" value="ECO:0007669"/>
    <property type="project" value="UniProtKB-EC"/>
</dbReference>
<dbReference type="PANTHER" id="PTHR46264">
    <property type="entry name" value="TYROSINE-TRNA LIGASE"/>
    <property type="match status" value="1"/>
</dbReference>
<keyword evidence="3 9" id="KW-0547">Nucleotide-binding</keyword>